<keyword evidence="1" id="KW-1133">Transmembrane helix</keyword>
<reference evidence="2" key="1">
    <citation type="submission" date="2019-02" db="EMBL/GenBank/DDBJ databases">
        <authorList>
            <person name="Gruber-Vodicka R. H."/>
            <person name="Seah K. B. B."/>
        </authorList>
    </citation>
    <scope>NUCLEOTIDE SEQUENCE</scope>
    <source>
        <strain evidence="2">BECK_M6</strain>
    </source>
</reference>
<feature type="transmembrane region" description="Helical" evidence="1">
    <location>
        <begin position="12"/>
        <end position="32"/>
    </location>
</feature>
<feature type="transmembrane region" description="Helical" evidence="1">
    <location>
        <begin position="139"/>
        <end position="160"/>
    </location>
</feature>
<accession>A0A450VAH1</accession>
<keyword evidence="1" id="KW-0812">Transmembrane</keyword>
<evidence type="ECO:0000313" key="2">
    <source>
        <dbReference type="EMBL" id="VFK01777.1"/>
    </source>
</evidence>
<organism evidence="2">
    <name type="scientific">Candidatus Kentrum sp. LFY</name>
    <dbReference type="NCBI Taxonomy" id="2126342"/>
    <lineage>
        <taxon>Bacteria</taxon>
        <taxon>Pseudomonadati</taxon>
        <taxon>Pseudomonadota</taxon>
        <taxon>Gammaproteobacteria</taxon>
        <taxon>Candidatus Kentrum</taxon>
    </lineage>
</organism>
<evidence type="ECO:0000256" key="1">
    <source>
        <dbReference type="SAM" id="Phobius"/>
    </source>
</evidence>
<sequence>MKTSKFFQSPLWKSAFFVYGLVAMGFSIWGVLEDAQTEVPSIGELEAFTGVISEIEEWQIKNHSGYNLSLKFHDGNREFGITRCEYPLNLGRGPKQLISPGDIVTVLVINSGVWQLEKNDVPICPYEKVVKIQTRAGEIWFRIWIIGFIAGFLSSMIGIIRTRRAGCPSKA</sequence>
<protein>
    <submittedName>
        <fullName evidence="2">Uncharacterized protein</fullName>
    </submittedName>
</protein>
<proteinExistence type="predicted"/>
<dbReference type="AlphaFoldDB" id="A0A450VAH1"/>
<name>A0A450VAH1_9GAMM</name>
<gene>
    <name evidence="2" type="ORF">BECKLFY1418A_GA0070994_11603</name>
</gene>
<keyword evidence="1" id="KW-0472">Membrane</keyword>
<dbReference type="EMBL" id="CAADFH010000160">
    <property type="protein sequence ID" value="VFK01777.1"/>
    <property type="molecule type" value="Genomic_DNA"/>
</dbReference>